<reference evidence="1" key="3">
    <citation type="submission" date="2023-05" db="EMBL/GenBank/DDBJ databases">
        <authorList>
            <person name="Smith C.H."/>
        </authorList>
    </citation>
    <scope>NUCLEOTIDE SEQUENCE</scope>
    <source>
        <strain evidence="1">CHS0354</strain>
        <tissue evidence="1">Mantle</tissue>
    </source>
</reference>
<protein>
    <submittedName>
        <fullName evidence="1">Uncharacterized protein</fullName>
    </submittedName>
</protein>
<name>A0AAE0SL38_9BIVA</name>
<comment type="caution">
    <text evidence="1">The sequence shown here is derived from an EMBL/GenBank/DDBJ whole genome shotgun (WGS) entry which is preliminary data.</text>
</comment>
<evidence type="ECO:0000313" key="1">
    <source>
        <dbReference type="EMBL" id="KAK3593904.1"/>
    </source>
</evidence>
<organism evidence="1 2">
    <name type="scientific">Potamilus streckersoni</name>
    <dbReference type="NCBI Taxonomy" id="2493646"/>
    <lineage>
        <taxon>Eukaryota</taxon>
        <taxon>Metazoa</taxon>
        <taxon>Spiralia</taxon>
        <taxon>Lophotrochozoa</taxon>
        <taxon>Mollusca</taxon>
        <taxon>Bivalvia</taxon>
        <taxon>Autobranchia</taxon>
        <taxon>Heteroconchia</taxon>
        <taxon>Palaeoheterodonta</taxon>
        <taxon>Unionida</taxon>
        <taxon>Unionoidea</taxon>
        <taxon>Unionidae</taxon>
        <taxon>Ambleminae</taxon>
        <taxon>Lampsilini</taxon>
        <taxon>Potamilus</taxon>
    </lineage>
</organism>
<reference evidence="1" key="1">
    <citation type="journal article" date="2021" name="Genome Biol. Evol.">
        <title>A High-Quality Reference Genome for a Parasitic Bivalve with Doubly Uniparental Inheritance (Bivalvia: Unionida).</title>
        <authorList>
            <person name="Smith C.H."/>
        </authorList>
    </citation>
    <scope>NUCLEOTIDE SEQUENCE</scope>
    <source>
        <strain evidence="1">CHS0354</strain>
    </source>
</reference>
<gene>
    <name evidence="1" type="ORF">CHS0354_011508</name>
</gene>
<sequence length="58" mass="6688">MERENWKPREKVYAGCCCRRMPAASSKAEIKASLEVNEPIKQALAVVDKKVRNLEKRK</sequence>
<evidence type="ECO:0000313" key="2">
    <source>
        <dbReference type="Proteomes" id="UP001195483"/>
    </source>
</evidence>
<reference evidence="1" key="2">
    <citation type="journal article" date="2021" name="Genome Biol. Evol.">
        <title>Developing a high-quality reference genome for a parasitic bivalve with doubly uniparental inheritance (Bivalvia: Unionida).</title>
        <authorList>
            <person name="Smith C.H."/>
        </authorList>
    </citation>
    <scope>NUCLEOTIDE SEQUENCE</scope>
    <source>
        <strain evidence="1">CHS0354</strain>
        <tissue evidence="1">Mantle</tissue>
    </source>
</reference>
<dbReference type="AlphaFoldDB" id="A0AAE0SL38"/>
<proteinExistence type="predicted"/>
<dbReference type="Proteomes" id="UP001195483">
    <property type="component" value="Unassembled WGS sequence"/>
</dbReference>
<keyword evidence="2" id="KW-1185">Reference proteome</keyword>
<dbReference type="EMBL" id="JAEAOA010000708">
    <property type="protein sequence ID" value="KAK3593904.1"/>
    <property type="molecule type" value="Genomic_DNA"/>
</dbReference>
<accession>A0AAE0SL38</accession>
<feature type="non-terminal residue" evidence="1">
    <location>
        <position position="58"/>
    </location>
</feature>